<evidence type="ECO:0000313" key="6">
    <source>
        <dbReference type="Proteomes" id="UP001499843"/>
    </source>
</evidence>
<reference evidence="6" key="1">
    <citation type="journal article" date="2019" name="Int. J. Syst. Evol. Microbiol.">
        <title>The Global Catalogue of Microorganisms (GCM) 10K type strain sequencing project: providing services to taxonomists for standard genome sequencing and annotation.</title>
        <authorList>
            <consortium name="The Broad Institute Genomics Platform"/>
            <consortium name="The Broad Institute Genome Sequencing Center for Infectious Disease"/>
            <person name="Wu L."/>
            <person name="Ma J."/>
        </authorList>
    </citation>
    <scope>NUCLEOTIDE SEQUENCE [LARGE SCALE GENOMIC DNA]</scope>
    <source>
        <strain evidence="6">JCM 16114</strain>
    </source>
</reference>
<dbReference type="Proteomes" id="UP001499843">
    <property type="component" value="Unassembled WGS sequence"/>
</dbReference>
<evidence type="ECO:0000256" key="4">
    <source>
        <dbReference type="ARBA" id="ARBA00023136"/>
    </source>
</evidence>
<dbReference type="Pfam" id="PF05719">
    <property type="entry name" value="GPP34"/>
    <property type="match status" value="1"/>
</dbReference>
<evidence type="ECO:0000313" key="5">
    <source>
        <dbReference type="EMBL" id="GAA2214640.1"/>
    </source>
</evidence>
<dbReference type="EMBL" id="BAAAQX010000042">
    <property type="protein sequence ID" value="GAA2214640.1"/>
    <property type="molecule type" value="Genomic_DNA"/>
</dbReference>
<sequence>METPVKQDETLTRSAFLLAFDLRKERLTNRGELGYVLRAAAMSELLLEGSLADEAGKARAVREPADAGTGSLRAIVWEQISGSPPRSWRRWVAKDPAKAVRAVRDELAADRLIRVERHRVLFFPVERIVPRKAYLSRRLAERVGRAIRGGQPVGRVDQDVRVLAALAAAAGAKAILGRGEARRYRHRIEQLAAPVEPIATALRKSLESRRQSGAAGG</sequence>
<accession>A0ABP5PUH5</accession>
<name>A0ABP5PUH5_9ACTN</name>
<comment type="caution">
    <text evidence="5">The sequence shown here is derived from an EMBL/GenBank/DDBJ whole genome shotgun (WGS) entry which is preliminary data.</text>
</comment>
<protein>
    <recommendedName>
        <fullName evidence="7">GPP34 family phosphoprotein</fullName>
    </recommendedName>
</protein>
<proteinExistence type="predicted"/>
<comment type="subcellular location">
    <subcellularLocation>
        <location evidence="1">Golgi apparatus membrane</location>
        <topology evidence="1">Peripheral membrane protein</topology>
        <orientation evidence="1">Cytoplasmic side</orientation>
    </subcellularLocation>
</comment>
<keyword evidence="4" id="KW-0472">Membrane</keyword>
<organism evidence="5 6">
    <name type="scientific">Nonomuraea monospora</name>
    <dbReference type="NCBI Taxonomy" id="568818"/>
    <lineage>
        <taxon>Bacteria</taxon>
        <taxon>Bacillati</taxon>
        <taxon>Actinomycetota</taxon>
        <taxon>Actinomycetes</taxon>
        <taxon>Streptosporangiales</taxon>
        <taxon>Streptosporangiaceae</taxon>
        <taxon>Nonomuraea</taxon>
    </lineage>
</organism>
<evidence type="ECO:0000256" key="3">
    <source>
        <dbReference type="ARBA" id="ARBA00023121"/>
    </source>
</evidence>
<evidence type="ECO:0000256" key="2">
    <source>
        <dbReference type="ARBA" id="ARBA00023034"/>
    </source>
</evidence>
<keyword evidence="2" id="KW-0333">Golgi apparatus</keyword>
<dbReference type="InterPro" id="IPR008628">
    <property type="entry name" value="GPP34-like"/>
</dbReference>
<dbReference type="InterPro" id="IPR038261">
    <property type="entry name" value="GPP34-like_sf"/>
</dbReference>
<evidence type="ECO:0000256" key="1">
    <source>
        <dbReference type="ARBA" id="ARBA00004255"/>
    </source>
</evidence>
<dbReference type="Gene3D" id="1.10.3630.10">
    <property type="entry name" value="yeast vps74-n-term truncation variant domain like"/>
    <property type="match status" value="1"/>
</dbReference>
<keyword evidence="3" id="KW-0446">Lipid-binding</keyword>
<evidence type="ECO:0008006" key="7">
    <source>
        <dbReference type="Google" id="ProtNLM"/>
    </source>
</evidence>
<gene>
    <name evidence="5" type="ORF">GCM10009850_101050</name>
</gene>
<keyword evidence="6" id="KW-1185">Reference proteome</keyword>